<dbReference type="Proteomes" id="UP000237631">
    <property type="component" value="Unassembled WGS sequence"/>
</dbReference>
<dbReference type="AlphaFoldDB" id="A0A2S6CLW5"/>
<name>A0A2S6CLW5_9PEZI</name>
<keyword evidence="3" id="KW-1185">Reference proteome</keyword>
<proteinExistence type="predicted"/>
<gene>
    <name evidence="2" type="ORF">CBER1_11371</name>
</gene>
<dbReference type="OrthoDB" id="3937953at2759"/>
<accession>A0A2S6CLW5</accession>
<evidence type="ECO:0000256" key="1">
    <source>
        <dbReference type="SAM" id="MobiDB-lite"/>
    </source>
</evidence>
<comment type="caution">
    <text evidence="2">The sequence shown here is derived from an EMBL/GenBank/DDBJ whole genome shotgun (WGS) entry which is preliminary data.</text>
</comment>
<evidence type="ECO:0000313" key="2">
    <source>
        <dbReference type="EMBL" id="PPJ60725.1"/>
    </source>
</evidence>
<dbReference type="EMBL" id="PNEN01000223">
    <property type="protein sequence ID" value="PPJ60725.1"/>
    <property type="molecule type" value="Genomic_DNA"/>
</dbReference>
<feature type="compositionally biased region" description="Polar residues" evidence="1">
    <location>
        <begin position="121"/>
        <end position="130"/>
    </location>
</feature>
<organism evidence="2 3">
    <name type="scientific">Cercospora berteroae</name>
    <dbReference type="NCBI Taxonomy" id="357750"/>
    <lineage>
        <taxon>Eukaryota</taxon>
        <taxon>Fungi</taxon>
        <taxon>Dikarya</taxon>
        <taxon>Ascomycota</taxon>
        <taxon>Pezizomycotina</taxon>
        <taxon>Dothideomycetes</taxon>
        <taxon>Dothideomycetidae</taxon>
        <taxon>Mycosphaerellales</taxon>
        <taxon>Mycosphaerellaceae</taxon>
        <taxon>Cercospora</taxon>
    </lineage>
</organism>
<sequence>MRWPLSPICIYPAGQEIPFPRTPYPFDPIKDLSASWTSSNVQSSMASAGLASIGSRSDGEQSSEQGTAVSDPEELALSPEVVDQASTDYDSKEEYAPRQDSTASESLPLYADSWVSSESFSTLENSTHPNDSSDDYEPELEHGEGFATDMCSAVVLSEAQIVQLSTPEQPAQILVDISRTSRSDADLVAGNVVAKEPRRDSMKRRMSDTGSPVSRKRIRYQDLAPLQLPANIISH</sequence>
<feature type="region of interest" description="Disordered" evidence="1">
    <location>
        <begin position="121"/>
        <end position="145"/>
    </location>
</feature>
<protein>
    <submittedName>
        <fullName evidence="2">Uncharacterized protein</fullName>
    </submittedName>
</protein>
<reference evidence="3" key="1">
    <citation type="journal article" date="2017" name="bioRxiv">
        <title>Conservation of a gene cluster reveals novel cercosporin biosynthetic mechanisms and extends production to the genus Colletotrichum.</title>
        <authorList>
            <person name="de Jonge R."/>
            <person name="Ebert M.K."/>
            <person name="Huitt-Roehl C.R."/>
            <person name="Pal P."/>
            <person name="Suttle J.C."/>
            <person name="Spanner R.E."/>
            <person name="Neubauer J.D."/>
            <person name="Jurick W.M.II."/>
            <person name="Stott K.A."/>
            <person name="Secor G.A."/>
            <person name="Thomma B.P.H.J."/>
            <person name="Van de Peer Y."/>
            <person name="Townsend C.A."/>
            <person name="Bolton M.D."/>
        </authorList>
    </citation>
    <scope>NUCLEOTIDE SEQUENCE [LARGE SCALE GENOMIC DNA]</scope>
    <source>
        <strain evidence="3">CBS538.71</strain>
    </source>
</reference>
<feature type="region of interest" description="Disordered" evidence="1">
    <location>
        <begin position="47"/>
        <end position="107"/>
    </location>
</feature>
<evidence type="ECO:0000313" key="3">
    <source>
        <dbReference type="Proteomes" id="UP000237631"/>
    </source>
</evidence>